<comment type="caution">
    <text evidence="1">The sequence shown here is derived from an EMBL/GenBank/DDBJ whole genome shotgun (WGS) entry which is preliminary data.</text>
</comment>
<protein>
    <submittedName>
        <fullName evidence="1">Uncharacterized protein</fullName>
    </submittedName>
</protein>
<gene>
    <name evidence="1" type="ORF">BV25DRAFT_1921900</name>
</gene>
<organism evidence="1 2">
    <name type="scientific">Artomyces pyxidatus</name>
    <dbReference type="NCBI Taxonomy" id="48021"/>
    <lineage>
        <taxon>Eukaryota</taxon>
        <taxon>Fungi</taxon>
        <taxon>Dikarya</taxon>
        <taxon>Basidiomycota</taxon>
        <taxon>Agaricomycotina</taxon>
        <taxon>Agaricomycetes</taxon>
        <taxon>Russulales</taxon>
        <taxon>Auriscalpiaceae</taxon>
        <taxon>Artomyces</taxon>
    </lineage>
</organism>
<proteinExistence type="predicted"/>
<evidence type="ECO:0000313" key="2">
    <source>
        <dbReference type="Proteomes" id="UP000814140"/>
    </source>
</evidence>
<evidence type="ECO:0000313" key="1">
    <source>
        <dbReference type="EMBL" id="KAI0055351.1"/>
    </source>
</evidence>
<reference evidence="1" key="1">
    <citation type="submission" date="2021-03" db="EMBL/GenBank/DDBJ databases">
        <authorList>
            <consortium name="DOE Joint Genome Institute"/>
            <person name="Ahrendt S."/>
            <person name="Looney B.P."/>
            <person name="Miyauchi S."/>
            <person name="Morin E."/>
            <person name="Drula E."/>
            <person name="Courty P.E."/>
            <person name="Chicoki N."/>
            <person name="Fauchery L."/>
            <person name="Kohler A."/>
            <person name="Kuo A."/>
            <person name="Labutti K."/>
            <person name="Pangilinan J."/>
            <person name="Lipzen A."/>
            <person name="Riley R."/>
            <person name="Andreopoulos W."/>
            <person name="He G."/>
            <person name="Johnson J."/>
            <person name="Barry K.W."/>
            <person name="Grigoriev I.V."/>
            <person name="Nagy L."/>
            <person name="Hibbett D."/>
            <person name="Henrissat B."/>
            <person name="Matheny P.B."/>
            <person name="Labbe J."/>
            <person name="Martin F."/>
        </authorList>
    </citation>
    <scope>NUCLEOTIDE SEQUENCE</scope>
    <source>
        <strain evidence="1">HHB10654</strain>
    </source>
</reference>
<reference evidence="1" key="2">
    <citation type="journal article" date="2022" name="New Phytol.">
        <title>Evolutionary transition to the ectomycorrhizal habit in the genomes of a hyperdiverse lineage of mushroom-forming fungi.</title>
        <authorList>
            <person name="Looney B."/>
            <person name="Miyauchi S."/>
            <person name="Morin E."/>
            <person name="Drula E."/>
            <person name="Courty P.E."/>
            <person name="Kohler A."/>
            <person name="Kuo A."/>
            <person name="LaButti K."/>
            <person name="Pangilinan J."/>
            <person name="Lipzen A."/>
            <person name="Riley R."/>
            <person name="Andreopoulos W."/>
            <person name="He G."/>
            <person name="Johnson J."/>
            <person name="Nolan M."/>
            <person name="Tritt A."/>
            <person name="Barry K.W."/>
            <person name="Grigoriev I.V."/>
            <person name="Nagy L.G."/>
            <person name="Hibbett D."/>
            <person name="Henrissat B."/>
            <person name="Matheny P.B."/>
            <person name="Labbe J."/>
            <person name="Martin F.M."/>
        </authorList>
    </citation>
    <scope>NUCLEOTIDE SEQUENCE</scope>
    <source>
        <strain evidence="1">HHB10654</strain>
    </source>
</reference>
<accession>A0ACB8SHU5</accession>
<sequence>MWDTSTSAGGRHPTVHDWSEEEDGMDVQLNEDLGNGDPVPLGGDHIGHNDEPENLESNKDDEAAARAQGNEPGPEDSDDEDKEGLEAVDLPDLPPQSPQIDLTSNDNPANEDAHDPEADEGIWEDTIIVPFPGLAGQPVGAAHVGVGTSGYNQYSIDVDTDLGSGDGNSGGEGSVDAVEDKAAPNGKMSRASSTAFNDLLKVHNLRDGLNIPFKHSNDLNHIIDHQLPARPKFKHDEAIYGDPKFVQYMAYAPECHYSDEDQTMHVFNQMHAGKWRWHVQKDLEAVQPGATIIPVITSTDKTQVTLF</sequence>
<keyword evidence="2" id="KW-1185">Reference proteome</keyword>
<dbReference type="Proteomes" id="UP000814140">
    <property type="component" value="Unassembled WGS sequence"/>
</dbReference>
<name>A0ACB8SHU5_9AGAM</name>
<dbReference type="EMBL" id="MU277296">
    <property type="protein sequence ID" value="KAI0055351.1"/>
    <property type="molecule type" value="Genomic_DNA"/>
</dbReference>